<accession>A0A4S2DMS9</accession>
<dbReference type="Proteomes" id="UP000306888">
    <property type="component" value="Unassembled WGS sequence"/>
</dbReference>
<protein>
    <submittedName>
        <fullName evidence="1">Uncharacterized protein</fullName>
    </submittedName>
</protein>
<sequence length="71" mass="8246">MDSKANKIPFTEIKTYEEAYYYNSDPSSRMNYEKQELKLEKKKNFKVSKGGVELVGDIVEGVLEILFSFLD</sequence>
<dbReference type="AlphaFoldDB" id="A0A4S2DMS9"/>
<reference evidence="1 2" key="1">
    <citation type="submission" date="2019-04" db="EMBL/GenBank/DDBJ databases">
        <title>Microbes associate with the intestines of laboratory mice.</title>
        <authorList>
            <person name="Navarre W."/>
            <person name="Wong E."/>
            <person name="Huang K."/>
            <person name="Tropini C."/>
            <person name="Ng K."/>
            <person name="Yu B."/>
        </authorList>
    </citation>
    <scope>NUCLEOTIDE SEQUENCE [LARGE SCALE GENOMIC DNA]</scope>
    <source>
        <strain evidence="1 2">NM50_B9-20</strain>
    </source>
</reference>
<evidence type="ECO:0000313" key="1">
    <source>
        <dbReference type="EMBL" id="TGY43647.1"/>
    </source>
</evidence>
<comment type="caution">
    <text evidence="1">The sequence shown here is derived from an EMBL/GenBank/DDBJ whole genome shotgun (WGS) entry which is preliminary data.</text>
</comment>
<evidence type="ECO:0000313" key="2">
    <source>
        <dbReference type="Proteomes" id="UP000306888"/>
    </source>
</evidence>
<proteinExistence type="predicted"/>
<dbReference type="RefSeq" id="WP_136004166.1">
    <property type="nucleotide sequence ID" value="NZ_SRYR01000001.1"/>
</dbReference>
<dbReference type="OrthoDB" id="1936510at2"/>
<gene>
    <name evidence="1" type="ORF">E5347_02205</name>
</gene>
<keyword evidence="2" id="KW-1185">Reference proteome</keyword>
<name>A0A4S2DMS9_9CLOT</name>
<organism evidence="1 2">
    <name type="scientific">Clostridium sartagoforme</name>
    <dbReference type="NCBI Taxonomy" id="84031"/>
    <lineage>
        <taxon>Bacteria</taxon>
        <taxon>Bacillati</taxon>
        <taxon>Bacillota</taxon>
        <taxon>Clostridia</taxon>
        <taxon>Eubacteriales</taxon>
        <taxon>Clostridiaceae</taxon>
        <taxon>Clostridium</taxon>
    </lineage>
</organism>
<dbReference type="EMBL" id="SRYR01000001">
    <property type="protein sequence ID" value="TGY43647.1"/>
    <property type="molecule type" value="Genomic_DNA"/>
</dbReference>